<evidence type="ECO:0000256" key="5">
    <source>
        <dbReference type="HAMAP-Rule" id="MF_01813"/>
    </source>
</evidence>
<keyword evidence="4 5" id="KW-0949">S-adenosyl-L-methionine</keyword>
<reference evidence="6 7" key="1">
    <citation type="submission" date="2022-10" db="EMBL/GenBank/DDBJ databases">
        <title>Roseococcus glaciei nov., sp. nov., isolated from glacier.</title>
        <authorList>
            <person name="Liu Q."/>
            <person name="Xin Y.-H."/>
        </authorList>
    </citation>
    <scope>NUCLEOTIDE SEQUENCE [LARGE SCALE GENOMIC DNA]</scope>
    <source>
        <strain evidence="6 7">MDT2-1-1</strain>
    </source>
</reference>
<proteinExistence type="inferred from homology"/>
<comment type="catalytic activity">
    <reaction evidence="5">
        <text>a 2-methoxy-6-(all-trans-polyprenyl)benzene-1,4-diol + S-adenosyl-L-methionine = a 5-methoxy-2-methyl-3-(all-trans-polyprenyl)benzene-1,4-diol + S-adenosyl-L-homocysteine + H(+)</text>
        <dbReference type="Rhea" id="RHEA:28286"/>
        <dbReference type="Rhea" id="RHEA-COMP:10858"/>
        <dbReference type="Rhea" id="RHEA-COMP:10859"/>
        <dbReference type="ChEBI" id="CHEBI:15378"/>
        <dbReference type="ChEBI" id="CHEBI:57856"/>
        <dbReference type="ChEBI" id="CHEBI:59789"/>
        <dbReference type="ChEBI" id="CHEBI:84166"/>
        <dbReference type="ChEBI" id="CHEBI:84167"/>
        <dbReference type="EC" id="2.1.1.201"/>
    </reaction>
</comment>
<dbReference type="SUPFAM" id="SSF53335">
    <property type="entry name" value="S-adenosyl-L-methionine-dependent methyltransferases"/>
    <property type="match status" value="1"/>
</dbReference>
<feature type="binding site" evidence="5">
    <location>
        <position position="99"/>
    </location>
    <ligand>
        <name>S-adenosyl-L-methionine</name>
        <dbReference type="ChEBI" id="CHEBI:59789"/>
    </ligand>
</feature>
<evidence type="ECO:0000256" key="1">
    <source>
        <dbReference type="ARBA" id="ARBA00022428"/>
    </source>
</evidence>
<dbReference type="Pfam" id="PF01209">
    <property type="entry name" value="Ubie_methyltran"/>
    <property type="match status" value="1"/>
</dbReference>
<dbReference type="PANTHER" id="PTHR43591:SF24">
    <property type="entry name" value="2-METHOXY-6-POLYPRENYL-1,4-BENZOQUINOL METHYLASE, MITOCHONDRIAL"/>
    <property type="match status" value="1"/>
</dbReference>
<dbReference type="Proteomes" id="UP001526430">
    <property type="component" value="Unassembled WGS sequence"/>
</dbReference>
<comment type="pathway">
    <text evidence="5">Quinol/quinone metabolism; menaquinone biosynthesis; menaquinol from 1,4-dihydroxy-2-naphthoate: step 2/2.</text>
</comment>
<dbReference type="PROSITE" id="PS51608">
    <property type="entry name" value="SAM_MT_UBIE"/>
    <property type="match status" value="1"/>
</dbReference>
<gene>
    <name evidence="5" type="primary">ubiE</name>
    <name evidence="6" type="ORF">OF850_14500</name>
</gene>
<dbReference type="RefSeq" id="WP_301590970.1">
    <property type="nucleotide sequence ID" value="NZ_JAPFQI010000011.1"/>
</dbReference>
<organism evidence="6 7">
    <name type="scientific">Sabulicella glaciei</name>
    <dbReference type="NCBI Taxonomy" id="2984948"/>
    <lineage>
        <taxon>Bacteria</taxon>
        <taxon>Pseudomonadati</taxon>
        <taxon>Pseudomonadota</taxon>
        <taxon>Alphaproteobacteria</taxon>
        <taxon>Acetobacterales</taxon>
        <taxon>Acetobacteraceae</taxon>
        <taxon>Sabulicella</taxon>
    </lineage>
</organism>
<dbReference type="PANTHER" id="PTHR43591">
    <property type="entry name" value="METHYLTRANSFERASE"/>
    <property type="match status" value="1"/>
</dbReference>
<accession>A0ABT3NZ33</accession>
<dbReference type="HAMAP" id="MF_01813">
    <property type="entry name" value="MenG_UbiE_methyltr"/>
    <property type="match status" value="1"/>
</dbReference>
<dbReference type="EC" id="2.1.1.201" evidence="5"/>
<dbReference type="EC" id="2.1.1.163" evidence="5"/>
<sequence>MKRDEAGAAPPHGVLRDYYADAPDRQRFVQDLFDRTAGAYDPINNALALGSGGWYRRQALRRAGLAPGMRLLDVAVGTGAVSREAVRILGRPGDVVGLDLSAGMLAVARRNLPIPLLQAEAEAIPLADASVDFVSMGYALRHAGDLRALFTEFRRVLRPGGRVLLLEIARPEGRLALRAARFWLGRVVPAASRLFGRRAALLMRYYWDTIEQCVPPAEILRHLREAGFAEVGCDVQLGVMRAYSARKPG</sequence>
<comment type="similarity">
    <text evidence="5">Belongs to the class I-like SAM-binding methyltransferase superfamily. MenG/UbiE family.</text>
</comment>
<keyword evidence="7" id="KW-1185">Reference proteome</keyword>
<comment type="function">
    <text evidence="5">Methyltransferase required for the conversion of demethylmenaquinol (DMKH2) to menaquinol (MKH2) and the conversion of 2-polyprenyl-6-methoxy-1,4-benzoquinol (DDMQH2) to 2-polyprenyl-3-methyl-6-methoxy-1,4-benzoquinol (DMQH2).</text>
</comment>
<keyword evidence="1 5" id="KW-0474">Menaquinone biosynthesis</keyword>
<keyword evidence="2 5" id="KW-0489">Methyltransferase</keyword>
<keyword evidence="5" id="KW-0831">Ubiquinone biosynthesis</keyword>
<protein>
    <recommendedName>
        <fullName evidence="5">Ubiquinone/menaquinone biosynthesis C-methyltransferase UbiE</fullName>
        <ecNumber evidence="5">2.1.1.163</ecNumber>
        <ecNumber evidence="5">2.1.1.201</ecNumber>
    </recommendedName>
    <alternativeName>
        <fullName evidence="5">2-methoxy-6-polyprenyl-1,4-benzoquinol methylase</fullName>
    </alternativeName>
    <alternativeName>
        <fullName evidence="5">Demethylmenaquinone methyltransferase</fullName>
    </alternativeName>
</protein>
<evidence type="ECO:0000256" key="3">
    <source>
        <dbReference type="ARBA" id="ARBA00022679"/>
    </source>
</evidence>
<evidence type="ECO:0000313" key="7">
    <source>
        <dbReference type="Proteomes" id="UP001526430"/>
    </source>
</evidence>
<comment type="pathway">
    <text evidence="5">Cofactor biosynthesis; ubiquinone biosynthesis.</text>
</comment>
<dbReference type="CDD" id="cd02440">
    <property type="entry name" value="AdoMet_MTases"/>
    <property type="match status" value="1"/>
</dbReference>
<dbReference type="EMBL" id="JAPFQI010000011">
    <property type="protein sequence ID" value="MCW8086844.1"/>
    <property type="molecule type" value="Genomic_DNA"/>
</dbReference>
<dbReference type="Gene3D" id="3.40.50.150">
    <property type="entry name" value="Vaccinia Virus protein VP39"/>
    <property type="match status" value="1"/>
</dbReference>
<dbReference type="GO" id="GO:0008168">
    <property type="term" value="F:methyltransferase activity"/>
    <property type="evidence" value="ECO:0007669"/>
    <property type="project" value="UniProtKB-KW"/>
</dbReference>
<comment type="caution">
    <text evidence="5">Lacks conserved residue(s) required for the propagation of feature annotation.</text>
</comment>
<evidence type="ECO:0000256" key="2">
    <source>
        <dbReference type="ARBA" id="ARBA00022603"/>
    </source>
</evidence>
<dbReference type="InterPro" id="IPR004033">
    <property type="entry name" value="UbiE/COQ5_MeTrFase"/>
</dbReference>
<comment type="caution">
    <text evidence="6">The sequence shown here is derived from an EMBL/GenBank/DDBJ whole genome shotgun (WGS) entry which is preliminary data.</text>
</comment>
<dbReference type="GO" id="GO:0032259">
    <property type="term" value="P:methylation"/>
    <property type="evidence" value="ECO:0007669"/>
    <property type="project" value="UniProtKB-KW"/>
</dbReference>
<comment type="catalytic activity">
    <reaction evidence="5">
        <text>a 2-demethylmenaquinol + S-adenosyl-L-methionine = a menaquinol + S-adenosyl-L-homocysteine + H(+)</text>
        <dbReference type="Rhea" id="RHEA:42640"/>
        <dbReference type="Rhea" id="RHEA-COMP:9539"/>
        <dbReference type="Rhea" id="RHEA-COMP:9563"/>
        <dbReference type="ChEBI" id="CHEBI:15378"/>
        <dbReference type="ChEBI" id="CHEBI:18151"/>
        <dbReference type="ChEBI" id="CHEBI:55437"/>
        <dbReference type="ChEBI" id="CHEBI:57856"/>
        <dbReference type="ChEBI" id="CHEBI:59789"/>
        <dbReference type="EC" id="2.1.1.163"/>
    </reaction>
</comment>
<feature type="binding site" evidence="5">
    <location>
        <position position="78"/>
    </location>
    <ligand>
        <name>S-adenosyl-L-methionine</name>
        <dbReference type="ChEBI" id="CHEBI:59789"/>
    </ligand>
</feature>
<keyword evidence="3 5" id="KW-0808">Transferase</keyword>
<evidence type="ECO:0000313" key="6">
    <source>
        <dbReference type="EMBL" id="MCW8086844.1"/>
    </source>
</evidence>
<name>A0ABT3NZ33_9PROT</name>
<dbReference type="InterPro" id="IPR029063">
    <property type="entry name" value="SAM-dependent_MTases_sf"/>
</dbReference>
<evidence type="ECO:0000256" key="4">
    <source>
        <dbReference type="ARBA" id="ARBA00022691"/>
    </source>
</evidence>